<evidence type="ECO:0000256" key="1">
    <source>
        <dbReference type="SAM" id="Coils"/>
    </source>
</evidence>
<keyword evidence="1" id="KW-0175">Coiled coil</keyword>
<dbReference type="GeneID" id="20249155"/>
<dbReference type="PANTHER" id="PTHR28457:SF2">
    <property type="entry name" value="SIMILAR TO 4930578I06RIK PROTEIN"/>
    <property type="match status" value="1"/>
</dbReference>
<gene>
    <name evidence="3" type="ORF">LOTGIDRAFT_233106</name>
</gene>
<reference evidence="3 4" key="1">
    <citation type="journal article" date="2013" name="Nature">
        <title>Insights into bilaterian evolution from three spiralian genomes.</title>
        <authorList>
            <person name="Simakov O."/>
            <person name="Marletaz F."/>
            <person name="Cho S.J."/>
            <person name="Edsinger-Gonzales E."/>
            <person name="Havlak P."/>
            <person name="Hellsten U."/>
            <person name="Kuo D.H."/>
            <person name="Larsson T."/>
            <person name="Lv J."/>
            <person name="Arendt D."/>
            <person name="Savage R."/>
            <person name="Osoegawa K."/>
            <person name="de Jong P."/>
            <person name="Grimwood J."/>
            <person name="Chapman J.A."/>
            <person name="Shapiro H."/>
            <person name="Aerts A."/>
            <person name="Otillar R.P."/>
            <person name="Terry A.Y."/>
            <person name="Boore J.L."/>
            <person name="Grigoriev I.V."/>
            <person name="Lindberg D.R."/>
            <person name="Seaver E.C."/>
            <person name="Weisblat D.A."/>
            <person name="Putnam N.H."/>
            <person name="Rokhsar D.S."/>
        </authorList>
    </citation>
    <scope>NUCLEOTIDE SEQUENCE [LARGE SCALE GENOMIC DNA]</scope>
</reference>
<name>V4A6K5_LOTGI</name>
<dbReference type="OrthoDB" id="6103133at2759"/>
<evidence type="ECO:0000256" key="2">
    <source>
        <dbReference type="SAM" id="MobiDB-lite"/>
    </source>
</evidence>
<dbReference type="CTD" id="20249155"/>
<organism evidence="3 4">
    <name type="scientific">Lottia gigantea</name>
    <name type="common">Giant owl limpet</name>
    <dbReference type="NCBI Taxonomy" id="225164"/>
    <lineage>
        <taxon>Eukaryota</taxon>
        <taxon>Metazoa</taxon>
        <taxon>Spiralia</taxon>
        <taxon>Lophotrochozoa</taxon>
        <taxon>Mollusca</taxon>
        <taxon>Gastropoda</taxon>
        <taxon>Patellogastropoda</taxon>
        <taxon>Lottioidea</taxon>
        <taxon>Lottiidae</taxon>
        <taxon>Lottia</taxon>
    </lineage>
</organism>
<dbReference type="InterPro" id="IPR032727">
    <property type="entry name" value="CLAMP"/>
</dbReference>
<dbReference type="PANTHER" id="PTHR28457">
    <property type="entry name" value="COILED-COIL DOMAIN-CONTAINING PROTEIN 189"/>
    <property type="match status" value="1"/>
</dbReference>
<proteinExistence type="predicted"/>
<evidence type="ECO:0000313" key="3">
    <source>
        <dbReference type="EMBL" id="ESO92332.1"/>
    </source>
</evidence>
<feature type="coiled-coil region" evidence="1">
    <location>
        <begin position="157"/>
        <end position="206"/>
    </location>
</feature>
<protein>
    <submittedName>
        <fullName evidence="3">Uncharacterized protein</fullName>
    </submittedName>
</protein>
<dbReference type="OMA" id="YQFVLCR"/>
<dbReference type="AlphaFoldDB" id="V4A6K5"/>
<sequence>MEDMKQLSEVEVKNIAQNEKSKGCLILGRLLGVLPYDRELDMTTDIYIEYIYDHISYCVEKGFPWKYISYTVQFADELLKTSKGKSLAETISWYRQKSAEVVHILGEEFFKKYTDFVFTTFMPHYKLYQYVFLNEREKMIPHVDVEINPPVSPLSLKESKEKDIFEYEQRIAELEKHELEKEKEILLEKEQIHERTEEKTNELLEKIKLNEESLTKESLSEMIKNVIQTHTSCLAEDLKLSIMKTQESLEYKLEKTSLPRPQALGPPPRYKPKTPVNQKGRKSPETKPKSASKISSKSK</sequence>
<dbReference type="RefSeq" id="XP_009056897.1">
    <property type="nucleotide sequence ID" value="XM_009058649.1"/>
</dbReference>
<feature type="region of interest" description="Disordered" evidence="2">
    <location>
        <begin position="253"/>
        <end position="299"/>
    </location>
</feature>
<feature type="compositionally biased region" description="Low complexity" evidence="2">
    <location>
        <begin position="289"/>
        <end position="299"/>
    </location>
</feature>
<dbReference type="KEGG" id="lgi:LOTGIDRAFT_233106"/>
<dbReference type="EMBL" id="KB202094">
    <property type="protein sequence ID" value="ESO92332.1"/>
    <property type="molecule type" value="Genomic_DNA"/>
</dbReference>
<dbReference type="Proteomes" id="UP000030746">
    <property type="component" value="Unassembled WGS sequence"/>
</dbReference>
<evidence type="ECO:0000313" key="4">
    <source>
        <dbReference type="Proteomes" id="UP000030746"/>
    </source>
</evidence>
<dbReference type="HOGENOM" id="CLU_081156_0_0_1"/>
<accession>V4A6K5</accession>
<keyword evidence="4" id="KW-1185">Reference proteome</keyword>